<dbReference type="PANTHER" id="PTHR43811:SF57">
    <property type="entry name" value="FKBP-TYPE PEPTIDYL-PROLYL CIS-TRANS ISOMERASE FKPA-RELATED"/>
    <property type="match status" value="1"/>
</dbReference>
<keyword evidence="9" id="KW-1185">Reference proteome</keyword>
<evidence type="ECO:0000256" key="3">
    <source>
        <dbReference type="ARBA" id="ARBA00023110"/>
    </source>
</evidence>
<comment type="similarity">
    <text evidence="2 6">Belongs to the FKBP-type PPIase family.</text>
</comment>
<dbReference type="GO" id="GO:0003755">
    <property type="term" value="F:peptidyl-prolyl cis-trans isomerase activity"/>
    <property type="evidence" value="ECO:0007669"/>
    <property type="project" value="UniProtKB-UniRule"/>
</dbReference>
<reference evidence="9" key="1">
    <citation type="submission" date="2019-03" db="EMBL/GenBank/DDBJ databases">
        <title>Flavobacterium sp.</title>
        <authorList>
            <person name="Kim H."/>
        </authorList>
    </citation>
    <scope>NUCLEOTIDE SEQUENCE [LARGE SCALE GENOMIC DNA]</scope>
    <source>
        <strain evidence="9">GS13</strain>
    </source>
</reference>
<protein>
    <recommendedName>
        <fullName evidence="6">Peptidyl-prolyl cis-trans isomerase</fullName>
        <ecNumber evidence="6">5.2.1.8</ecNumber>
    </recommendedName>
</protein>
<dbReference type="Gene3D" id="3.10.50.40">
    <property type="match status" value="1"/>
</dbReference>
<dbReference type="PROSITE" id="PS50059">
    <property type="entry name" value="FKBP_PPIASE"/>
    <property type="match status" value="1"/>
</dbReference>
<proteinExistence type="inferred from homology"/>
<evidence type="ECO:0000256" key="5">
    <source>
        <dbReference type="PROSITE-ProRule" id="PRU00277"/>
    </source>
</evidence>
<comment type="catalytic activity">
    <reaction evidence="1 5 6">
        <text>[protein]-peptidylproline (omega=180) = [protein]-peptidylproline (omega=0)</text>
        <dbReference type="Rhea" id="RHEA:16237"/>
        <dbReference type="Rhea" id="RHEA-COMP:10747"/>
        <dbReference type="Rhea" id="RHEA-COMP:10748"/>
        <dbReference type="ChEBI" id="CHEBI:83833"/>
        <dbReference type="ChEBI" id="CHEBI:83834"/>
        <dbReference type="EC" id="5.2.1.8"/>
    </reaction>
</comment>
<dbReference type="RefSeq" id="WP_133275652.1">
    <property type="nucleotide sequence ID" value="NZ_CP037933.1"/>
</dbReference>
<dbReference type="Pfam" id="PF00254">
    <property type="entry name" value="FKBP_C"/>
    <property type="match status" value="1"/>
</dbReference>
<evidence type="ECO:0000313" key="9">
    <source>
        <dbReference type="Proteomes" id="UP000291124"/>
    </source>
</evidence>
<evidence type="ECO:0000256" key="6">
    <source>
        <dbReference type="RuleBase" id="RU003915"/>
    </source>
</evidence>
<evidence type="ECO:0000256" key="4">
    <source>
        <dbReference type="ARBA" id="ARBA00023235"/>
    </source>
</evidence>
<dbReference type="EC" id="5.2.1.8" evidence="6"/>
<dbReference type="InterPro" id="IPR001179">
    <property type="entry name" value="PPIase_FKBP_dom"/>
</dbReference>
<dbReference type="AlphaFoldDB" id="A0A4P6YCR1"/>
<accession>A0A4P6YCR1</accession>
<evidence type="ECO:0000259" key="7">
    <source>
        <dbReference type="PROSITE" id="PS50059"/>
    </source>
</evidence>
<dbReference type="InterPro" id="IPR046357">
    <property type="entry name" value="PPIase_dom_sf"/>
</dbReference>
<dbReference type="PROSITE" id="PS51257">
    <property type="entry name" value="PROKAR_LIPOPROTEIN"/>
    <property type="match status" value="1"/>
</dbReference>
<evidence type="ECO:0000256" key="2">
    <source>
        <dbReference type="ARBA" id="ARBA00006577"/>
    </source>
</evidence>
<dbReference type="SUPFAM" id="SSF54534">
    <property type="entry name" value="FKBP-like"/>
    <property type="match status" value="1"/>
</dbReference>
<evidence type="ECO:0000256" key="1">
    <source>
        <dbReference type="ARBA" id="ARBA00000971"/>
    </source>
</evidence>
<feature type="domain" description="PPIase FKBP-type" evidence="7">
    <location>
        <begin position="69"/>
        <end position="152"/>
    </location>
</feature>
<keyword evidence="3 5" id="KW-0697">Rotamase</keyword>
<gene>
    <name evidence="8" type="ORF">E1750_04660</name>
</gene>
<dbReference type="KEGG" id="fnk:E1750_04660"/>
<keyword evidence="4 5" id="KW-0413">Isomerase</keyword>
<dbReference type="Proteomes" id="UP000291124">
    <property type="component" value="Chromosome"/>
</dbReference>
<evidence type="ECO:0000313" key="8">
    <source>
        <dbReference type="EMBL" id="QBN18123.1"/>
    </source>
</evidence>
<organism evidence="8 9">
    <name type="scientific">Flavobacterium nackdongense</name>
    <dbReference type="NCBI Taxonomy" id="2547394"/>
    <lineage>
        <taxon>Bacteria</taxon>
        <taxon>Pseudomonadati</taxon>
        <taxon>Bacteroidota</taxon>
        <taxon>Flavobacteriia</taxon>
        <taxon>Flavobacteriales</taxon>
        <taxon>Flavobacteriaceae</taxon>
        <taxon>Flavobacterium</taxon>
    </lineage>
</organism>
<dbReference type="EMBL" id="CP037933">
    <property type="protein sequence ID" value="QBN18123.1"/>
    <property type="molecule type" value="Genomic_DNA"/>
</dbReference>
<sequence length="152" mass="16382">MKHILSALLALTLFISCTKDNNPTVDYTAKNEQEIKDYIAKNNLTAQRSASGLYYVIKNLGTGTQPTASSNVTVAYKGYFTNGTVFDKSPDAGISFGLQQVIKGWTEGIPYFKTGGDGILLVPSHLGYGSYNYQGIPGGSVLIFDVKLISVN</sequence>
<dbReference type="OrthoDB" id="9814548at2"/>
<name>A0A4P6YCR1_9FLAO</name>
<dbReference type="PANTHER" id="PTHR43811">
    <property type="entry name" value="FKBP-TYPE PEPTIDYL-PROLYL CIS-TRANS ISOMERASE FKPA"/>
    <property type="match status" value="1"/>
</dbReference>